<evidence type="ECO:0008006" key="4">
    <source>
        <dbReference type="Google" id="ProtNLM"/>
    </source>
</evidence>
<dbReference type="Proteomes" id="UP001151760">
    <property type="component" value="Unassembled WGS sequence"/>
</dbReference>
<dbReference type="SUPFAM" id="SSF56672">
    <property type="entry name" value="DNA/RNA polymerases"/>
    <property type="match status" value="1"/>
</dbReference>
<evidence type="ECO:0000313" key="2">
    <source>
        <dbReference type="EMBL" id="GJS79566.1"/>
    </source>
</evidence>
<evidence type="ECO:0000256" key="1">
    <source>
        <dbReference type="SAM" id="MobiDB-lite"/>
    </source>
</evidence>
<feature type="region of interest" description="Disordered" evidence="1">
    <location>
        <begin position="295"/>
        <end position="317"/>
    </location>
</feature>
<proteinExistence type="predicted"/>
<dbReference type="EMBL" id="BQNB010010607">
    <property type="protein sequence ID" value="GJS79566.1"/>
    <property type="molecule type" value="Genomic_DNA"/>
</dbReference>
<protein>
    <recommendedName>
        <fullName evidence="4">Reverse transcriptase domain-containing protein</fullName>
    </recommendedName>
</protein>
<dbReference type="Gene3D" id="3.10.10.10">
    <property type="entry name" value="HIV Type 1 Reverse Transcriptase, subunit A, domain 1"/>
    <property type="match status" value="1"/>
</dbReference>
<feature type="compositionally biased region" description="Basic and acidic residues" evidence="1">
    <location>
        <begin position="296"/>
        <end position="316"/>
    </location>
</feature>
<name>A0ABQ4YQ35_9ASTR</name>
<evidence type="ECO:0000313" key="3">
    <source>
        <dbReference type="Proteomes" id="UP001151760"/>
    </source>
</evidence>
<reference evidence="2" key="1">
    <citation type="journal article" date="2022" name="Int. J. Mol. Sci.">
        <title>Draft Genome of Tanacetum Coccineum: Genomic Comparison of Closely Related Tanacetum-Family Plants.</title>
        <authorList>
            <person name="Yamashiro T."/>
            <person name="Shiraishi A."/>
            <person name="Nakayama K."/>
            <person name="Satake H."/>
        </authorList>
    </citation>
    <scope>NUCLEOTIDE SEQUENCE</scope>
</reference>
<keyword evidence="3" id="KW-1185">Reference proteome</keyword>
<dbReference type="Gene3D" id="1.10.340.70">
    <property type="match status" value="1"/>
</dbReference>
<dbReference type="InterPro" id="IPR043502">
    <property type="entry name" value="DNA/RNA_pol_sf"/>
</dbReference>
<organism evidence="2 3">
    <name type="scientific">Tanacetum coccineum</name>
    <dbReference type="NCBI Taxonomy" id="301880"/>
    <lineage>
        <taxon>Eukaryota</taxon>
        <taxon>Viridiplantae</taxon>
        <taxon>Streptophyta</taxon>
        <taxon>Embryophyta</taxon>
        <taxon>Tracheophyta</taxon>
        <taxon>Spermatophyta</taxon>
        <taxon>Magnoliopsida</taxon>
        <taxon>eudicotyledons</taxon>
        <taxon>Gunneridae</taxon>
        <taxon>Pentapetalae</taxon>
        <taxon>asterids</taxon>
        <taxon>campanulids</taxon>
        <taxon>Asterales</taxon>
        <taxon>Asteraceae</taxon>
        <taxon>Asteroideae</taxon>
        <taxon>Anthemideae</taxon>
        <taxon>Anthemidinae</taxon>
        <taxon>Tanacetum</taxon>
    </lineage>
</organism>
<accession>A0ABQ4YQ35</accession>
<reference evidence="2" key="2">
    <citation type="submission" date="2022-01" db="EMBL/GenBank/DDBJ databases">
        <authorList>
            <person name="Yamashiro T."/>
            <person name="Shiraishi A."/>
            <person name="Satake H."/>
            <person name="Nakayama K."/>
        </authorList>
    </citation>
    <scope>NUCLEOTIDE SEQUENCE</scope>
</reference>
<gene>
    <name evidence="2" type="ORF">Tco_0729447</name>
</gene>
<sequence>MEDDFKPAVQHQRRVNPKIHEVLKKEVIKLLDAGLIYPISDSPWVSPVHCVPKKGGMTVVENKDNELIPTRHIPKVRDGHFSRHDRGNNGSLHGRFLGLRGFFLVLTLPFKQNAKKLNSLIRLPSKAFKRFLGAENLEADHLSRLENLHQGDFEKKEIIETFPLETLGMISFHGDSNTPWFADIANYHAGNFVVKGMSSQQKKKFFKDVKHYFCDDPYLFKICADQVIRRCVHGQEAVDILTACHNGPTEGHHGANYTSKKFYDSGFYWPTIYRDAHDMDCLDFEDSHARGIGYQQKDKNKAKADKTKHDTGKEQEIEAEGGNCISPNPIRLKVFLEELLTRLTLLGATLAIPHNIIGCETWHAIQRLRFNGLMLVMIERLRLKIGERLKALDLSPLPYIKRPAHNKDVGVEI</sequence>
<comment type="caution">
    <text evidence="2">The sequence shown here is derived from an EMBL/GenBank/DDBJ whole genome shotgun (WGS) entry which is preliminary data.</text>
</comment>